<dbReference type="InterPro" id="IPR029063">
    <property type="entry name" value="SAM-dependent_MTases_sf"/>
</dbReference>
<dbReference type="CDD" id="cd02440">
    <property type="entry name" value="AdoMet_MTases"/>
    <property type="match status" value="1"/>
</dbReference>
<dbReference type="Pfam" id="PF13489">
    <property type="entry name" value="Methyltransf_23"/>
    <property type="match status" value="1"/>
</dbReference>
<name>A0A1B7XBD0_9BACT</name>
<dbReference type="SUPFAM" id="SSF53335">
    <property type="entry name" value="S-adenosyl-L-methionine-dependent methyltransferases"/>
    <property type="match status" value="1"/>
</dbReference>
<reference evidence="1 2" key="1">
    <citation type="submission" date="2015-01" db="EMBL/GenBank/DDBJ databases">
        <title>Desulfovibrio sp. JC271 draft genome sequence.</title>
        <authorList>
            <person name="Shivani Y."/>
            <person name="Subhash Y."/>
            <person name="Sasikala C."/>
            <person name="Ramana C.V."/>
        </authorList>
    </citation>
    <scope>NUCLEOTIDE SEQUENCE [LARGE SCALE GENOMIC DNA]</scope>
    <source>
        <strain evidence="1 2">JC271</strain>
    </source>
</reference>
<sequence>MQYYNEHAFEYSKKTLPIEMSEQYEKFLRTVPANGFILDAGCGSGRDALYFLKNGYQVEAFDASIELARIAQELTGLHVKHMRFQELSPRPVYDGIWANASLLHVPDTELRSVLALLKAALKSGGTLFCSFKYGESDSTDDLGRNFTNKTCETLNNDLAMAGFTSRRSITLHHSTTPEGTPQDWVNAVAIAP</sequence>
<dbReference type="PATRIC" id="fig|1560234.3.peg.1110"/>
<organism evidence="1 2">
    <name type="scientific">Halodesulfovibrio spirochaetisodalis</name>
    <dbReference type="NCBI Taxonomy" id="1560234"/>
    <lineage>
        <taxon>Bacteria</taxon>
        <taxon>Pseudomonadati</taxon>
        <taxon>Thermodesulfobacteriota</taxon>
        <taxon>Desulfovibrionia</taxon>
        <taxon>Desulfovibrionales</taxon>
        <taxon>Desulfovibrionaceae</taxon>
        <taxon>Halodesulfovibrio</taxon>
    </lineage>
</organism>
<protein>
    <recommendedName>
        <fullName evidence="3">SAM-dependent methyltransferase</fullName>
    </recommendedName>
</protein>
<gene>
    <name evidence="1" type="ORF">SP90_11255</name>
</gene>
<comment type="caution">
    <text evidence="1">The sequence shown here is derived from an EMBL/GenBank/DDBJ whole genome shotgun (WGS) entry which is preliminary data.</text>
</comment>
<dbReference type="Proteomes" id="UP000091979">
    <property type="component" value="Unassembled WGS sequence"/>
</dbReference>
<keyword evidence="2" id="KW-1185">Reference proteome</keyword>
<dbReference type="PANTHER" id="PTHR43861">
    <property type="entry name" value="TRANS-ACONITATE 2-METHYLTRANSFERASE-RELATED"/>
    <property type="match status" value="1"/>
</dbReference>
<dbReference type="PANTHER" id="PTHR43861:SF1">
    <property type="entry name" value="TRANS-ACONITATE 2-METHYLTRANSFERASE"/>
    <property type="match status" value="1"/>
</dbReference>
<evidence type="ECO:0000313" key="1">
    <source>
        <dbReference type="EMBL" id="OBQ46693.1"/>
    </source>
</evidence>
<dbReference type="EMBL" id="JXMS01000019">
    <property type="protein sequence ID" value="OBQ46693.1"/>
    <property type="molecule type" value="Genomic_DNA"/>
</dbReference>
<evidence type="ECO:0008006" key="3">
    <source>
        <dbReference type="Google" id="ProtNLM"/>
    </source>
</evidence>
<accession>A0A1B7XBD0</accession>
<dbReference type="OrthoDB" id="9804312at2"/>
<dbReference type="RefSeq" id="WP_066856048.1">
    <property type="nucleotide sequence ID" value="NZ_JXMS01000019.1"/>
</dbReference>
<proteinExistence type="predicted"/>
<dbReference type="Gene3D" id="3.40.50.150">
    <property type="entry name" value="Vaccinia Virus protein VP39"/>
    <property type="match status" value="1"/>
</dbReference>
<dbReference type="AlphaFoldDB" id="A0A1B7XBD0"/>
<dbReference type="STRING" id="1560234.SP90_11255"/>
<evidence type="ECO:0000313" key="2">
    <source>
        <dbReference type="Proteomes" id="UP000091979"/>
    </source>
</evidence>